<evidence type="ECO:0000313" key="5">
    <source>
        <dbReference type="Proteomes" id="UP000187209"/>
    </source>
</evidence>
<dbReference type="Gene3D" id="3.40.50.300">
    <property type="entry name" value="P-loop containing nucleotide triphosphate hydrolases"/>
    <property type="match status" value="1"/>
</dbReference>
<comment type="caution">
    <text evidence="4">The sequence shown here is derived from an EMBL/GenBank/DDBJ whole genome shotgun (WGS) entry which is preliminary data.</text>
</comment>
<dbReference type="InterPro" id="IPR020849">
    <property type="entry name" value="Small_GTPase_Ras-type"/>
</dbReference>
<dbReference type="SUPFAM" id="SSF52540">
    <property type="entry name" value="P-loop containing nucleoside triphosphate hydrolases"/>
    <property type="match status" value="1"/>
</dbReference>
<accession>A0A1R2AXP2</accession>
<dbReference type="PRINTS" id="PR00449">
    <property type="entry name" value="RASTRNSFRMNG"/>
</dbReference>
<evidence type="ECO:0000256" key="2">
    <source>
        <dbReference type="ARBA" id="ARBA00023134"/>
    </source>
</evidence>
<name>A0A1R2AXP2_9CILI</name>
<dbReference type="GO" id="GO:0007165">
    <property type="term" value="P:signal transduction"/>
    <property type="evidence" value="ECO:0007669"/>
    <property type="project" value="InterPro"/>
</dbReference>
<dbReference type="Pfam" id="PF08477">
    <property type="entry name" value="Roc"/>
    <property type="match status" value="1"/>
</dbReference>
<sequence>MSKKEKLIRICVLGASFSGKSTLCNRFINNNFEWIYEPTIEVGIFRKLINITEDEEHKQYCMMQIEDLFPINHPYLQMPKGTNSDVDNMMSYYDLVLGNKRSGEKKKSNEKVLFKETFIHGYMYIYDMNSLASLEELEKVIEYVHIREEKEAGKKKSGLAAKILVGTKKDICPQQSPIPANKIEQLKKKYNLLSRKVSALTNSEVKEVFLDLARNAMDRSSGADGGQDSESEEESSGFFSFLGCGKREKEGEKEKSGCLIS</sequence>
<evidence type="ECO:0000313" key="4">
    <source>
        <dbReference type="EMBL" id="OMJ69225.1"/>
    </source>
</evidence>
<dbReference type="SMART" id="SM00175">
    <property type="entry name" value="RAB"/>
    <property type="match status" value="1"/>
</dbReference>
<reference evidence="4 5" key="1">
    <citation type="submission" date="2016-11" db="EMBL/GenBank/DDBJ databases">
        <title>The macronuclear genome of Stentor coeruleus: a giant cell with tiny introns.</title>
        <authorList>
            <person name="Slabodnick M."/>
            <person name="Ruby J.G."/>
            <person name="Reiff S.B."/>
            <person name="Swart E.C."/>
            <person name="Gosai S."/>
            <person name="Prabakaran S."/>
            <person name="Witkowska E."/>
            <person name="Larue G.E."/>
            <person name="Fisher S."/>
            <person name="Freeman R.M."/>
            <person name="Gunawardena J."/>
            <person name="Chu W."/>
            <person name="Stover N.A."/>
            <person name="Gregory B.D."/>
            <person name="Nowacki M."/>
            <person name="Derisi J."/>
            <person name="Roy S.W."/>
            <person name="Marshall W.F."/>
            <person name="Sood P."/>
        </authorList>
    </citation>
    <scope>NUCLEOTIDE SEQUENCE [LARGE SCALE GENOMIC DNA]</scope>
    <source>
        <strain evidence="4">WM001</strain>
    </source>
</reference>
<feature type="region of interest" description="Disordered" evidence="3">
    <location>
        <begin position="218"/>
        <end position="239"/>
    </location>
</feature>
<dbReference type="GO" id="GO:0003924">
    <property type="term" value="F:GTPase activity"/>
    <property type="evidence" value="ECO:0007669"/>
    <property type="project" value="InterPro"/>
</dbReference>
<protein>
    <submittedName>
        <fullName evidence="4">Uncharacterized protein</fullName>
    </submittedName>
</protein>
<gene>
    <name evidence="4" type="ORF">SteCoe_33098</name>
</gene>
<dbReference type="PANTHER" id="PTHR24070">
    <property type="entry name" value="RAS, DI-RAS, AND RHEB FAMILY MEMBERS OF SMALL GTPASE SUPERFAMILY"/>
    <property type="match status" value="1"/>
</dbReference>
<evidence type="ECO:0000256" key="1">
    <source>
        <dbReference type="ARBA" id="ARBA00022741"/>
    </source>
</evidence>
<evidence type="ECO:0000256" key="3">
    <source>
        <dbReference type="SAM" id="MobiDB-lite"/>
    </source>
</evidence>
<organism evidence="4 5">
    <name type="scientific">Stentor coeruleus</name>
    <dbReference type="NCBI Taxonomy" id="5963"/>
    <lineage>
        <taxon>Eukaryota</taxon>
        <taxon>Sar</taxon>
        <taxon>Alveolata</taxon>
        <taxon>Ciliophora</taxon>
        <taxon>Postciliodesmatophora</taxon>
        <taxon>Heterotrichea</taxon>
        <taxon>Heterotrichida</taxon>
        <taxon>Stentoridae</taxon>
        <taxon>Stentor</taxon>
    </lineage>
</organism>
<dbReference type="SMART" id="SM00173">
    <property type="entry name" value="RAS"/>
    <property type="match status" value="1"/>
</dbReference>
<keyword evidence="5" id="KW-1185">Reference proteome</keyword>
<proteinExistence type="predicted"/>
<dbReference type="OrthoDB" id="299781at2759"/>
<dbReference type="Proteomes" id="UP000187209">
    <property type="component" value="Unassembled WGS sequence"/>
</dbReference>
<keyword evidence="1" id="KW-0547">Nucleotide-binding</keyword>
<dbReference type="GO" id="GO:0016020">
    <property type="term" value="C:membrane"/>
    <property type="evidence" value="ECO:0007669"/>
    <property type="project" value="InterPro"/>
</dbReference>
<dbReference type="InterPro" id="IPR001806">
    <property type="entry name" value="Small_GTPase"/>
</dbReference>
<dbReference type="AlphaFoldDB" id="A0A1R2AXP2"/>
<dbReference type="GO" id="GO:0005525">
    <property type="term" value="F:GTP binding"/>
    <property type="evidence" value="ECO:0007669"/>
    <property type="project" value="UniProtKB-KW"/>
</dbReference>
<dbReference type="InterPro" id="IPR027417">
    <property type="entry name" value="P-loop_NTPase"/>
</dbReference>
<dbReference type="PROSITE" id="PS51419">
    <property type="entry name" value="RAB"/>
    <property type="match status" value="1"/>
</dbReference>
<keyword evidence="2" id="KW-0342">GTP-binding</keyword>
<dbReference type="Pfam" id="PF00071">
    <property type="entry name" value="Ras"/>
    <property type="match status" value="1"/>
</dbReference>
<dbReference type="EMBL" id="MPUH01001224">
    <property type="protein sequence ID" value="OMJ69225.1"/>
    <property type="molecule type" value="Genomic_DNA"/>
</dbReference>